<dbReference type="AlphaFoldDB" id="W6P068"/>
<evidence type="ECO:0000256" key="1">
    <source>
        <dbReference type="SAM" id="MobiDB-lite"/>
    </source>
</evidence>
<evidence type="ECO:0000313" key="2">
    <source>
        <dbReference type="EMBL" id="CDM03421.1"/>
    </source>
</evidence>
<reference evidence="2 3" key="1">
    <citation type="submission" date="2013-12" db="EMBL/GenBank/DDBJ databases">
        <title>Improved hybrid genome assemblies of Bacteroides xylanisolvens SD CC 1b and Bacteroides xylanisolvens SD CC 2a using Illumina and 454 Sequencing.</title>
        <authorList>
            <person name="Ramaraj T."/>
            <person name="Sundararajan A."/>
            <person name="Mudge J."/>
            <person name="Schilkey F.D."/>
            <person name="Delvecchio V."/>
            <person name="Donlon M."/>
            <person name="Ziemer C."/>
        </authorList>
    </citation>
    <scope>NUCLEOTIDE SEQUENCE [LARGE SCALE GENOMIC DNA]</scope>
</reference>
<protein>
    <submittedName>
        <fullName evidence="2">Uncharacterized protein</fullName>
    </submittedName>
</protein>
<evidence type="ECO:0000313" key="3">
    <source>
        <dbReference type="Proteomes" id="UP000019380"/>
    </source>
</evidence>
<gene>
    <name evidence="2" type="ORF">BN890_9740</name>
</gene>
<name>W6P068_9BACE</name>
<feature type="compositionally biased region" description="Polar residues" evidence="1">
    <location>
        <begin position="26"/>
        <end position="39"/>
    </location>
</feature>
<dbReference type="Proteomes" id="UP000019380">
    <property type="component" value="Unassembled WGS sequence"/>
</dbReference>
<organism evidence="2 3">
    <name type="scientific">Bacteroides xylanisolvens SD CC 1b</name>
    <dbReference type="NCBI Taxonomy" id="702447"/>
    <lineage>
        <taxon>Bacteria</taxon>
        <taxon>Pseudomonadati</taxon>
        <taxon>Bacteroidota</taxon>
        <taxon>Bacteroidia</taxon>
        <taxon>Bacteroidales</taxon>
        <taxon>Bacteroidaceae</taxon>
        <taxon>Bacteroides</taxon>
    </lineage>
</organism>
<sequence>MVFAELDVVIIKYISFCFKFYFSENTDTKNPATSLESSKYRTHSS</sequence>
<comment type="caution">
    <text evidence="2">The sequence shown here is derived from an EMBL/GenBank/DDBJ whole genome shotgun (WGS) entry which is preliminary data.</text>
</comment>
<dbReference type="EMBL" id="CBXG010000014">
    <property type="protein sequence ID" value="CDM03421.1"/>
    <property type="molecule type" value="Genomic_DNA"/>
</dbReference>
<feature type="region of interest" description="Disordered" evidence="1">
    <location>
        <begin position="26"/>
        <end position="45"/>
    </location>
</feature>
<proteinExistence type="predicted"/>
<accession>W6P068</accession>